<dbReference type="STRING" id="1461582.BN1048_01988"/>
<dbReference type="PANTHER" id="PTHR30282:SF0">
    <property type="entry name" value="P-AMINOBENZOYL-GLUTAMATE TRANSPORT PROTEIN"/>
    <property type="match status" value="1"/>
</dbReference>
<evidence type="ECO:0000313" key="2">
    <source>
        <dbReference type="EMBL" id="CEA03147.1"/>
    </source>
</evidence>
<dbReference type="Pfam" id="PF03806">
    <property type="entry name" value="ABG_transport"/>
    <property type="match status" value="1"/>
</dbReference>
<keyword evidence="3" id="KW-1185">Reference proteome</keyword>
<dbReference type="AlphaFoldDB" id="A0A078MCM0"/>
<keyword evidence="1" id="KW-1133">Transmembrane helix</keyword>
<dbReference type="Proteomes" id="UP000044136">
    <property type="component" value="Unassembled WGS sequence"/>
</dbReference>
<feature type="transmembrane region" description="Helical" evidence="1">
    <location>
        <begin position="379"/>
        <end position="401"/>
    </location>
</feature>
<gene>
    <name evidence="2" type="primary">abgT_4</name>
    <name evidence="2" type="ORF">BN1048_01988</name>
</gene>
<keyword evidence="1" id="KW-0812">Transmembrane</keyword>
<dbReference type="RefSeq" id="WP_035810750.1">
    <property type="nucleotide sequence ID" value="NZ_CCSE01000001.1"/>
</dbReference>
<dbReference type="GO" id="GO:1902604">
    <property type="term" value="P:p-aminobenzoyl-glutamate transmembrane transport"/>
    <property type="evidence" value="ECO:0007669"/>
    <property type="project" value="InterPro"/>
</dbReference>
<dbReference type="eggNOG" id="COG2978">
    <property type="taxonomic scope" value="Bacteria"/>
</dbReference>
<feature type="transmembrane region" description="Helical" evidence="1">
    <location>
        <begin position="29"/>
        <end position="51"/>
    </location>
</feature>
<feature type="transmembrane region" description="Helical" evidence="1">
    <location>
        <begin position="116"/>
        <end position="136"/>
    </location>
</feature>
<reference evidence="2 3" key="1">
    <citation type="submission" date="2014-07" db="EMBL/GenBank/DDBJ databases">
        <authorList>
            <person name="Urmite Genomes Urmite Genomes"/>
        </authorList>
    </citation>
    <scope>NUCLEOTIDE SEQUENCE [LARGE SCALE GENOMIC DNA]</scope>
    <source>
        <strain evidence="2 3">13MG44_air</strain>
    </source>
</reference>
<dbReference type="HOGENOM" id="CLU_040132_0_0_9"/>
<accession>A0A078MCM0</accession>
<feature type="transmembrane region" description="Helical" evidence="1">
    <location>
        <begin position="439"/>
        <end position="457"/>
    </location>
</feature>
<feature type="transmembrane region" description="Helical" evidence="1">
    <location>
        <begin position="86"/>
        <end position="104"/>
    </location>
</feature>
<dbReference type="EMBL" id="CCSE01000001">
    <property type="protein sequence ID" value="CEA03147.1"/>
    <property type="molecule type" value="Genomic_DNA"/>
</dbReference>
<evidence type="ECO:0000256" key="1">
    <source>
        <dbReference type="SAM" id="Phobius"/>
    </source>
</evidence>
<feature type="transmembrane region" description="Helical" evidence="1">
    <location>
        <begin position="300"/>
        <end position="321"/>
    </location>
</feature>
<organism evidence="2 3">
    <name type="scientific">Jeotgalicoccus saudimassiliensis</name>
    <dbReference type="NCBI Taxonomy" id="1461582"/>
    <lineage>
        <taxon>Bacteria</taxon>
        <taxon>Bacillati</taxon>
        <taxon>Bacillota</taxon>
        <taxon>Bacilli</taxon>
        <taxon>Bacillales</taxon>
        <taxon>Staphylococcaceae</taxon>
        <taxon>Jeotgalicoccus</taxon>
    </lineage>
</organism>
<dbReference type="GO" id="GO:0015558">
    <property type="term" value="F:secondary active p-aminobenzoyl-glutamate transmembrane transporter activity"/>
    <property type="evidence" value="ECO:0007669"/>
    <property type="project" value="InterPro"/>
</dbReference>
<feature type="transmembrane region" description="Helical" evidence="1">
    <location>
        <begin position="408"/>
        <end position="427"/>
    </location>
</feature>
<proteinExistence type="predicted"/>
<feature type="transmembrane region" description="Helical" evidence="1">
    <location>
        <begin position="342"/>
        <end position="359"/>
    </location>
</feature>
<dbReference type="PANTHER" id="PTHR30282">
    <property type="entry name" value="P-AMINOBENZOYL GLUTAMATE TRANSPORTER"/>
    <property type="match status" value="1"/>
</dbReference>
<name>A0A078MCM0_9STAP</name>
<feature type="transmembrane region" description="Helical" evidence="1">
    <location>
        <begin position="167"/>
        <end position="193"/>
    </location>
</feature>
<sequence length="508" mass="54478">MENTKKKKGAGQAFLDVIERIGNKLPDPIVLFMIIAGLILAASWITGMLGVSVKNPADGETIEAVNLLTGEGIARILTEAISNFGAFPPLAMVLVVMIGIGLAEKTGYFEALMKRSLEITPGFLILPMVIFVGIISNVAGDAGPVILPPIAAMIFIRLGLNPIGGIFMAYAATNGAFAANFILGMTDALAVAFTEPAAQLVNPDYSGNIAMNYYFIAVSAIFLMGIIYFVAKKISIPRLGKYEGPPVDEEPLGNKEKTALLWANLSALIFVAVIVIATLLPNGILRNAETGSILQESPLMDSAVFLITVLFFIPGLVFGILMKNIGGTKGFGKMLGESMGSMGQYIVLVFFAAQMLAYFDWSNLGPILAVSGSNLLESINLTGIPLFVGFILVVALINLLIGSASAKWAILAPVFIPMFMFLGYDPAFTQMLYRIGDSATNPIAPMMPFLPLIIMYAQRYQKDIKMGTVIANLLPYSIALLISWVAFIIIWYLIGLPVGPNGPIYLPE</sequence>
<dbReference type="InterPro" id="IPR004697">
    <property type="entry name" value="AbgT"/>
</dbReference>
<keyword evidence="1" id="KW-0472">Membrane</keyword>
<evidence type="ECO:0000313" key="3">
    <source>
        <dbReference type="Proteomes" id="UP000044136"/>
    </source>
</evidence>
<protein>
    <submittedName>
        <fullName evidence="2">p-aminobenzoyl-glutamate transport protein</fullName>
    </submittedName>
</protein>
<feature type="transmembrane region" description="Helical" evidence="1">
    <location>
        <begin position="259"/>
        <end position="280"/>
    </location>
</feature>
<feature type="transmembrane region" description="Helical" evidence="1">
    <location>
        <begin position="213"/>
        <end position="231"/>
    </location>
</feature>
<feature type="transmembrane region" description="Helical" evidence="1">
    <location>
        <begin position="469"/>
        <end position="494"/>
    </location>
</feature>
<feature type="transmembrane region" description="Helical" evidence="1">
    <location>
        <begin position="142"/>
        <end position="160"/>
    </location>
</feature>